<dbReference type="GO" id="GO:0051539">
    <property type="term" value="F:4 iron, 4 sulfur cluster binding"/>
    <property type="evidence" value="ECO:0007669"/>
    <property type="project" value="UniProtKB-KW"/>
</dbReference>
<dbReference type="InterPro" id="IPR017900">
    <property type="entry name" value="4Fe4S_Fe_S_CS"/>
</dbReference>
<keyword evidence="4" id="KW-0408">Iron</keyword>
<accession>A0A6J6ELG9</accession>
<organism evidence="7">
    <name type="scientific">freshwater metagenome</name>
    <dbReference type="NCBI Taxonomy" id="449393"/>
    <lineage>
        <taxon>unclassified sequences</taxon>
        <taxon>metagenomes</taxon>
        <taxon>ecological metagenomes</taxon>
    </lineage>
</organism>
<protein>
    <submittedName>
        <fullName evidence="7">Unannotated protein</fullName>
    </submittedName>
</protein>
<evidence type="ECO:0000256" key="5">
    <source>
        <dbReference type="ARBA" id="ARBA00023014"/>
    </source>
</evidence>
<dbReference type="PROSITE" id="PS51379">
    <property type="entry name" value="4FE4S_FER_2"/>
    <property type="match status" value="2"/>
</dbReference>
<evidence type="ECO:0000256" key="1">
    <source>
        <dbReference type="ARBA" id="ARBA00022485"/>
    </source>
</evidence>
<reference evidence="7" key="1">
    <citation type="submission" date="2020-05" db="EMBL/GenBank/DDBJ databases">
        <authorList>
            <person name="Chiriac C."/>
            <person name="Salcher M."/>
            <person name="Ghai R."/>
            <person name="Kavagutti S V."/>
        </authorList>
    </citation>
    <scope>NUCLEOTIDE SEQUENCE</scope>
</reference>
<dbReference type="GO" id="GO:0046872">
    <property type="term" value="F:metal ion binding"/>
    <property type="evidence" value="ECO:0007669"/>
    <property type="project" value="UniProtKB-KW"/>
</dbReference>
<sequence length="352" mass="38594">MKQDLPFTPSRLERCISCGYCLPACPTYALTQEEESSPRGRINLMRAVQIGELSLDQTLEQSSFCLGCRACESVCPAGVEYGTLLEEWRSAAWQGSNRNIIVKLLLFAVNQAWRVRFLGAFNLRNFKKQDQAEYSLMLGCFERGLFPGISKAAQLNLPASVSGNQGCCGALHAHNGELERGKEMAKELGDKLPGKILTTSGGCAAHLASVLGKDRVFEYSQALAAKVDQLKPVMINGKKARVALQDSCHLRHGLQIFNEPRKVLAQIADYVELPGASDCCGAAGTYAILRAKDSNKVFEKKAKEIAKLDLDFIISVNPGCTRQLKTQLKKRKIKTKVLHLAEFVALSNSINA</sequence>
<evidence type="ECO:0000313" key="7">
    <source>
        <dbReference type="EMBL" id="CAB4576696.1"/>
    </source>
</evidence>
<name>A0A6J6ELG9_9ZZZZ</name>
<dbReference type="Pfam" id="PF13183">
    <property type="entry name" value="Fer4_8"/>
    <property type="match status" value="1"/>
</dbReference>
<dbReference type="Pfam" id="PF02754">
    <property type="entry name" value="CCG"/>
    <property type="match status" value="2"/>
</dbReference>
<evidence type="ECO:0000256" key="4">
    <source>
        <dbReference type="ARBA" id="ARBA00023004"/>
    </source>
</evidence>
<keyword evidence="5" id="KW-0411">Iron-sulfur</keyword>
<dbReference type="InterPro" id="IPR009051">
    <property type="entry name" value="Helical_ferredxn"/>
</dbReference>
<dbReference type="SUPFAM" id="SSF54862">
    <property type="entry name" value="4Fe-4S ferredoxins"/>
    <property type="match status" value="1"/>
</dbReference>
<dbReference type="PANTHER" id="PTHR32479">
    <property type="entry name" value="GLYCOLATE OXIDASE IRON-SULFUR SUBUNIT"/>
    <property type="match status" value="1"/>
</dbReference>
<dbReference type="EMBL" id="CAEZTT010000059">
    <property type="protein sequence ID" value="CAB4576696.1"/>
    <property type="molecule type" value="Genomic_DNA"/>
</dbReference>
<keyword evidence="1" id="KW-0004">4Fe-4S</keyword>
<keyword evidence="2" id="KW-0479">Metal-binding</keyword>
<dbReference type="GO" id="GO:0016491">
    <property type="term" value="F:oxidoreductase activity"/>
    <property type="evidence" value="ECO:0007669"/>
    <property type="project" value="UniProtKB-ARBA"/>
</dbReference>
<dbReference type="AlphaFoldDB" id="A0A6J6ELG9"/>
<evidence type="ECO:0000259" key="6">
    <source>
        <dbReference type="PROSITE" id="PS51379"/>
    </source>
</evidence>
<dbReference type="PROSITE" id="PS00198">
    <property type="entry name" value="4FE4S_FER_1"/>
    <property type="match status" value="2"/>
</dbReference>
<feature type="domain" description="4Fe-4S ferredoxin-type" evidence="6">
    <location>
        <begin position="5"/>
        <end position="35"/>
    </location>
</feature>
<feature type="domain" description="4Fe-4S ferredoxin-type" evidence="6">
    <location>
        <begin position="55"/>
        <end position="79"/>
    </location>
</feature>
<dbReference type="InterPro" id="IPR004017">
    <property type="entry name" value="Cys_rich_dom"/>
</dbReference>
<proteinExistence type="predicted"/>
<keyword evidence="3" id="KW-0677">Repeat</keyword>
<dbReference type="InterPro" id="IPR017896">
    <property type="entry name" value="4Fe4S_Fe-S-bd"/>
</dbReference>
<dbReference type="Gene3D" id="1.10.1060.10">
    <property type="entry name" value="Alpha-helical ferredoxin"/>
    <property type="match status" value="1"/>
</dbReference>
<gene>
    <name evidence="7" type="ORF">UFOPK1726_00615</name>
</gene>
<dbReference type="PANTHER" id="PTHR32479:SF19">
    <property type="entry name" value="ANAEROBIC GLYCEROL-3-PHOSPHATE DEHYDROGENASE SUBUNIT C"/>
    <property type="match status" value="1"/>
</dbReference>
<evidence type="ECO:0000256" key="3">
    <source>
        <dbReference type="ARBA" id="ARBA00022737"/>
    </source>
</evidence>
<evidence type="ECO:0000256" key="2">
    <source>
        <dbReference type="ARBA" id="ARBA00022723"/>
    </source>
</evidence>